<dbReference type="Proteomes" id="UP000823933">
    <property type="component" value="Unassembled WGS sequence"/>
</dbReference>
<evidence type="ECO:0000256" key="1">
    <source>
        <dbReference type="SAM" id="MobiDB-lite"/>
    </source>
</evidence>
<accession>A0A9D1Q901</accession>
<dbReference type="EMBL" id="DXHQ01000037">
    <property type="protein sequence ID" value="HIW08421.1"/>
    <property type="molecule type" value="Genomic_DNA"/>
</dbReference>
<sequence>MRPAAPCQRCGRLIEHPRGPQRYCTDCRIALDRERRAAYAAAHRGDKPNPKEPQPLGSRSGKRGYIRICVVCGKVMRGVGNKTKYCPECRRERENARARELARIKRDRSKHPASGDVRAVAAEADAAGLSYGQYVARHTK</sequence>
<reference evidence="2" key="1">
    <citation type="journal article" date="2021" name="PeerJ">
        <title>Extensive microbial diversity within the chicken gut microbiome revealed by metagenomics and culture.</title>
        <authorList>
            <person name="Gilroy R."/>
            <person name="Ravi A."/>
            <person name="Getino M."/>
            <person name="Pursley I."/>
            <person name="Horton D.L."/>
            <person name="Alikhan N.F."/>
            <person name="Baker D."/>
            <person name="Gharbi K."/>
            <person name="Hall N."/>
            <person name="Watson M."/>
            <person name="Adriaenssens E.M."/>
            <person name="Foster-Nyarko E."/>
            <person name="Jarju S."/>
            <person name="Secka A."/>
            <person name="Antonio M."/>
            <person name="Oren A."/>
            <person name="Chaudhuri R.R."/>
            <person name="La Ragione R."/>
            <person name="Hildebrand F."/>
            <person name="Pallen M.J."/>
        </authorList>
    </citation>
    <scope>NUCLEOTIDE SEQUENCE</scope>
    <source>
        <strain evidence="2">ChiHcolR34-3080</strain>
    </source>
</reference>
<gene>
    <name evidence="2" type="ORF">H9890_03340</name>
</gene>
<feature type="region of interest" description="Disordered" evidence="1">
    <location>
        <begin position="38"/>
        <end position="61"/>
    </location>
</feature>
<comment type="caution">
    <text evidence="2">The sequence shown here is derived from an EMBL/GenBank/DDBJ whole genome shotgun (WGS) entry which is preliminary data.</text>
</comment>
<proteinExistence type="predicted"/>
<evidence type="ECO:0000313" key="3">
    <source>
        <dbReference type="Proteomes" id="UP000823933"/>
    </source>
</evidence>
<organism evidence="2 3">
    <name type="scientific">Candidatus Faecalibacterium intestinigallinarum</name>
    <dbReference type="NCBI Taxonomy" id="2838581"/>
    <lineage>
        <taxon>Bacteria</taxon>
        <taxon>Bacillati</taxon>
        <taxon>Bacillota</taxon>
        <taxon>Clostridia</taxon>
        <taxon>Eubacteriales</taxon>
        <taxon>Oscillospiraceae</taxon>
        <taxon>Faecalibacterium</taxon>
    </lineage>
</organism>
<feature type="compositionally biased region" description="Basic and acidic residues" evidence="1">
    <location>
        <begin position="38"/>
        <end position="50"/>
    </location>
</feature>
<evidence type="ECO:0000313" key="2">
    <source>
        <dbReference type="EMBL" id="HIW08421.1"/>
    </source>
</evidence>
<dbReference type="AlphaFoldDB" id="A0A9D1Q901"/>
<protein>
    <submittedName>
        <fullName evidence="2">Uncharacterized protein</fullName>
    </submittedName>
</protein>
<name>A0A9D1Q901_9FIRM</name>
<reference evidence="2" key="2">
    <citation type="submission" date="2021-04" db="EMBL/GenBank/DDBJ databases">
        <authorList>
            <person name="Gilroy R."/>
        </authorList>
    </citation>
    <scope>NUCLEOTIDE SEQUENCE</scope>
    <source>
        <strain evidence="2">ChiHcolR34-3080</strain>
    </source>
</reference>